<dbReference type="Pfam" id="PF01553">
    <property type="entry name" value="Acyltransferase"/>
    <property type="match status" value="1"/>
</dbReference>
<proteinExistence type="predicted"/>
<reference evidence="4" key="1">
    <citation type="submission" date="2020-09" db="EMBL/GenBank/DDBJ databases">
        <title>New species isolated from human feces.</title>
        <authorList>
            <person name="Kitahara M."/>
            <person name="Shigeno Y."/>
            <person name="Shime M."/>
            <person name="Matsumoto Y."/>
            <person name="Nakamura S."/>
            <person name="Motooka D."/>
            <person name="Fukuoka S."/>
            <person name="Nishikawa H."/>
            <person name="Benno Y."/>
        </authorList>
    </citation>
    <scope>NUCLEOTIDE SEQUENCE</scope>
    <source>
        <strain evidence="4">MM35</strain>
    </source>
</reference>
<dbReference type="RefSeq" id="WP_212819030.1">
    <property type="nucleotide sequence ID" value="NZ_AP023415.1"/>
</dbReference>
<dbReference type="CDD" id="cd07989">
    <property type="entry name" value="LPLAT_AGPAT-like"/>
    <property type="match status" value="1"/>
</dbReference>
<sequence length="201" mass="22154">MSSKFYAKAYDILAPMATFLHPIAVEGLENVPKDEPVVLCPNHSSNWDPILLICALGREVNLRIMGKNQLFKIPILRSFLRKMGVFPVDRGHSDIGAVKNSIQTLKDGAMLMVFPEGTRVRGKKNTVRPKGGIAMIAIRSGAKLLPVYIGVKKRLFAKVPIIFGKPFAPEYTGRKGTAEEYQANADEVMRRAYALGGAPCR</sequence>
<keyword evidence="5" id="KW-1185">Reference proteome</keyword>
<dbReference type="KEGG" id="vfa:MM35RIKEN_05270"/>
<name>A0A810PVQ6_9FIRM</name>
<feature type="domain" description="Phospholipid/glycerol acyltransferase" evidence="3">
    <location>
        <begin position="37"/>
        <end position="152"/>
    </location>
</feature>
<evidence type="ECO:0000256" key="2">
    <source>
        <dbReference type="ARBA" id="ARBA00023315"/>
    </source>
</evidence>
<dbReference type="EMBL" id="AP023415">
    <property type="protein sequence ID" value="BCK78335.1"/>
    <property type="molecule type" value="Genomic_DNA"/>
</dbReference>
<dbReference type="GO" id="GO:0003841">
    <property type="term" value="F:1-acylglycerol-3-phosphate O-acyltransferase activity"/>
    <property type="evidence" value="ECO:0007669"/>
    <property type="project" value="TreeGrafter"/>
</dbReference>
<dbReference type="SUPFAM" id="SSF69593">
    <property type="entry name" value="Glycerol-3-phosphate (1)-acyltransferase"/>
    <property type="match status" value="1"/>
</dbReference>
<dbReference type="SMART" id="SM00563">
    <property type="entry name" value="PlsC"/>
    <property type="match status" value="1"/>
</dbReference>
<dbReference type="AlphaFoldDB" id="A0A810PVQ6"/>
<gene>
    <name evidence="4" type="ORF">MM35RIKEN_05270</name>
</gene>
<keyword evidence="2 4" id="KW-0012">Acyltransferase</keyword>
<evidence type="ECO:0000313" key="5">
    <source>
        <dbReference type="Proteomes" id="UP000681343"/>
    </source>
</evidence>
<evidence type="ECO:0000313" key="4">
    <source>
        <dbReference type="EMBL" id="BCK78335.1"/>
    </source>
</evidence>
<evidence type="ECO:0000259" key="3">
    <source>
        <dbReference type="SMART" id="SM00563"/>
    </source>
</evidence>
<protein>
    <submittedName>
        <fullName evidence="4">1-acyl-sn-glycerol-3-phosphate acyltransferase</fullName>
    </submittedName>
</protein>
<dbReference type="GO" id="GO:0006654">
    <property type="term" value="P:phosphatidic acid biosynthetic process"/>
    <property type="evidence" value="ECO:0007669"/>
    <property type="project" value="TreeGrafter"/>
</dbReference>
<organism evidence="4 5">
    <name type="scientific">Vescimonas fastidiosa</name>
    <dbReference type="NCBI Taxonomy" id="2714353"/>
    <lineage>
        <taxon>Bacteria</taxon>
        <taxon>Bacillati</taxon>
        <taxon>Bacillota</taxon>
        <taxon>Clostridia</taxon>
        <taxon>Eubacteriales</taxon>
        <taxon>Oscillospiraceae</taxon>
        <taxon>Vescimonas</taxon>
    </lineage>
</organism>
<dbReference type="InterPro" id="IPR002123">
    <property type="entry name" value="Plipid/glycerol_acylTrfase"/>
</dbReference>
<dbReference type="PANTHER" id="PTHR10434:SF11">
    <property type="entry name" value="1-ACYL-SN-GLYCEROL-3-PHOSPHATE ACYLTRANSFERASE"/>
    <property type="match status" value="1"/>
</dbReference>
<evidence type="ECO:0000256" key="1">
    <source>
        <dbReference type="ARBA" id="ARBA00022679"/>
    </source>
</evidence>
<dbReference type="Proteomes" id="UP000681343">
    <property type="component" value="Chromosome"/>
</dbReference>
<accession>A0A810PVQ6</accession>
<keyword evidence="1" id="KW-0808">Transferase</keyword>
<dbReference type="PANTHER" id="PTHR10434">
    <property type="entry name" value="1-ACYL-SN-GLYCEROL-3-PHOSPHATE ACYLTRANSFERASE"/>
    <property type="match status" value="1"/>
</dbReference>